<keyword evidence="3" id="KW-1185">Reference proteome</keyword>
<organism evidence="2 3">
    <name type="scientific">Piscinibacter terrae</name>
    <dbReference type="NCBI Taxonomy" id="2496871"/>
    <lineage>
        <taxon>Bacteria</taxon>
        <taxon>Pseudomonadati</taxon>
        <taxon>Pseudomonadota</taxon>
        <taxon>Betaproteobacteria</taxon>
        <taxon>Burkholderiales</taxon>
        <taxon>Sphaerotilaceae</taxon>
        <taxon>Piscinibacter</taxon>
    </lineage>
</organism>
<evidence type="ECO:0000313" key="2">
    <source>
        <dbReference type="EMBL" id="RQP26083.1"/>
    </source>
</evidence>
<dbReference type="GO" id="GO:0030170">
    <property type="term" value="F:pyridoxal phosphate binding"/>
    <property type="evidence" value="ECO:0007669"/>
    <property type="project" value="InterPro"/>
</dbReference>
<protein>
    <submittedName>
        <fullName evidence="2">MOSC domain-containing protein</fullName>
    </submittedName>
</protein>
<feature type="domain" description="MOSC" evidence="1">
    <location>
        <begin position="37"/>
        <end position="173"/>
    </location>
</feature>
<dbReference type="Proteomes" id="UP000267464">
    <property type="component" value="Unassembled WGS sequence"/>
</dbReference>
<reference evidence="2 3" key="1">
    <citation type="submission" date="2018-08" db="EMBL/GenBank/DDBJ databases">
        <authorList>
            <person name="Khan S.A."/>
            <person name="Jeon C.O."/>
            <person name="Chun B.H."/>
            <person name="Jeong S.E."/>
        </authorList>
    </citation>
    <scope>NUCLEOTIDE SEQUENCE [LARGE SCALE GENOMIC DNA]</scope>
    <source>
        <strain evidence="2 3">S-16</strain>
    </source>
</reference>
<dbReference type="PROSITE" id="PS51340">
    <property type="entry name" value="MOSC"/>
    <property type="match status" value="1"/>
</dbReference>
<dbReference type="EMBL" id="QUSW01000001">
    <property type="protein sequence ID" value="RQP26083.1"/>
    <property type="molecule type" value="Genomic_DNA"/>
</dbReference>
<sequence>MIAAAESLTLRELTRRFATPGRLEQIWLRPRRAAPTVGVHEVLAIEGRGLEGDRSLQARGGGKRQVTLIQAEHLTGIAAMAGLVAVDPASLRRNLVVSGLNLLAAKPLFADQPLWLRIGDEVVLEITGPCEPCSKMEAVLGPGGYNAMRGHGGVTARIIRGGRLRVGDVLTCDAALPPR</sequence>
<dbReference type="SUPFAM" id="SSF50800">
    <property type="entry name" value="PK beta-barrel domain-like"/>
    <property type="match status" value="1"/>
</dbReference>
<evidence type="ECO:0000313" key="3">
    <source>
        <dbReference type="Proteomes" id="UP000267464"/>
    </source>
</evidence>
<dbReference type="GO" id="GO:0030151">
    <property type="term" value="F:molybdenum ion binding"/>
    <property type="evidence" value="ECO:0007669"/>
    <property type="project" value="InterPro"/>
</dbReference>
<dbReference type="Pfam" id="PF03473">
    <property type="entry name" value="MOSC"/>
    <property type="match status" value="1"/>
</dbReference>
<proteinExistence type="predicted"/>
<dbReference type="Gene3D" id="2.40.33.20">
    <property type="entry name" value="PK beta-barrel domain-like"/>
    <property type="match status" value="1"/>
</dbReference>
<dbReference type="OrthoDB" id="1550913at2"/>
<dbReference type="PANTHER" id="PTHR36930">
    <property type="entry name" value="METAL-SULFUR CLUSTER BIOSYNTHESIS PROTEINS YUAD-RELATED"/>
    <property type="match status" value="1"/>
</dbReference>
<dbReference type="PANTHER" id="PTHR36930:SF1">
    <property type="entry name" value="MOSC DOMAIN-CONTAINING PROTEIN"/>
    <property type="match status" value="1"/>
</dbReference>
<dbReference type="InterPro" id="IPR011037">
    <property type="entry name" value="Pyrv_Knase-like_insert_dom_sf"/>
</dbReference>
<dbReference type="InterPro" id="IPR052716">
    <property type="entry name" value="MOSC_domain"/>
</dbReference>
<evidence type="ECO:0000259" key="1">
    <source>
        <dbReference type="PROSITE" id="PS51340"/>
    </source>
</evidence>
<dbReference type="GO" id="GO:0003824">
    <property type="term" value="F:catalytic activity"/>
    <property type="evidence" value="ECO:0007669"/>
    <property type="project" value="InterPro"/>
</dbReference>
<dbReference type="AlphaFoldDB" id="A0A3N7HW57"/>
<accession>A0A3N7HW57</accession>
<comment type="caution">
    <text evidence="2">The sequence shown here is derived from an EMBL/GenBank/DDBJ whole genome shotgun (WGS) entry which is preliminary data.</text>
</comment>
<dbReference type="RefSeq" id="WP_124538755.1">
    <property type="nucleotide sequence ID" value="NZ_QUSW01000001.1"/>
</dbReference>
<name>A0A3N7HW57_9BURK</name>
<reference evidence="2 3" key="2">
    <citation type="submission" date="2018-12" db="EMBL/GenBank/DDBJ databases">
        <title>Rhizobacter gummiphilus sp. nov., a rubber-degrading bacterium isolated from the soil of a botanical garden in Japan.</title>
        <authorList>
            <person name="Shunsuke S.S."/>
        </authorList>
    </citation>
    <scope>NUCLEOTIDE SEQUENCE [LARGE SCALE GENOMIC DNA]</scope>
    <source>
        <strain evidence="2 3">S-16</strain>
    </source>
</reference>
<gene>
    <name evidence="2" type="ORF">DZC73_03300</name>
</gene>
<dbReference type="InterPro" id="IPR005302">
    <property type="entry name" value="MoCF_Sase_C"/>
</dbReference>